<protein>
    <submittedName>
        <fullName evidence="2">Uncharacterized protein</fullName>
    </submittedName>
</protein>
<evidence type="ECO:0000313" key="2">
    <source>
        <dbReference type="EMBL" id="CUI15258.1"/>
    </source>
</evidence>
<dbReference type="VEuPathDB" id="TriTrypDB:BSAL_33475"/>
<dbReference type="Proteomes" id="UP000051952">
    <property type="component" value="Unassembled WGS sequence"/>
</dbReference>
<feature type="region of interest" description="Disordered" evidence="1">
    <location>
        <begin position="116"/>
        <end position="142"/>
    </location>
</feature>
<evidence type="ECO:0000313" key="3">
    <source>
        <dbReference type="Proteomes" id="UP000051952"/>
    </source>
</evidence>
<name>A0A0S4KLM3_BODSA</name>
<reference evidence="3" key="1">
    <citation type="submission" date="2015-09" db="EMBL/GenBank/DDBJ databases">
        <authorList>
            <consortium name="Pathogen Informatics"/>
        </authorList>
    </citation>
    <scope>NUCLEOTIDE SEQUENCE [LARGE SCALE GENOMIC DNA]</scope>
    <source>
        <strain evidence="3">Lake Konstanz</strain>
    </source>
</reference>
<proteinExistence type="predicted"/>
<accession>A0A0S4KLM3</accession>
<feature type="compositionally biased region" description="Polar residues" evidence="1">
    <location>
        <begin position="16"/>
        <end position="30"/>
    </location>
</feature>
<dbReference type="AlphaFoldDB" id="A0A0S4KLM3"/>
<keyword evidence="3" id="KW-1185">Reference proteome</keyword>
<evidence type="ECO:0000256" key="1">
    <source>
        <dbReference type="SAM" id="MobiDB-lite"/>
    </source>
</evidence>
<dbReference type="EMBL" id="CYKH01001954">
    <property type="protein sequence ID" value="CUI15258.1"/>
    <property type="molecule type" value="Genomic_DNA"/>
</dbReference>
<organism evidence="2 3">
    <name type="scientific">Bodo saltans</name>
    <name type="common">Flagellated protozoan</name>
    <dbReference type="NCBI Taxonomy" id="75058"/>
    <lineage>
        <taxon>Eukaryota</taxon>
        <taxon>Discoba</taxon>
        <taxon>Euglenozoa</taxon>
        <taxon>Kinetoplastea</taxon>
        <taxon>Metakinetoplastina</taxon>
        <taxon>Eubodonida</taxon>
        <taxon>Bodonidae</taxon>
        <taxon>Bodo</taxon>
    </lineage>
</organism>
<feature type="region of interest" description="Disordered" evidence="1">
    <location>
        <begin position="1"/>
        <end position="72"/>
    </location>
</feature>
<sequence>MGNCKSSTKARERQPRSPSTESTLAVQTPCKSPVHAAQLVTPNDSSPSHRGETSLNATARPQQTQPPPPQQGLVILVQSPRLGQDHHQDPHYDHPMNNTSMTQTPFVQSVFAYPESPQLQGPRHGEDNISSRQRTGSLPPPETPLSTMIYIATPQSAHIFPQITSDLLAQLQWTAMPVARTHTQSPRKAGAEAEDGVPMQLIGIDEEESRLATTNDEDDANFAMARRNASIQHVLSWMDTGSTGMTREDSDLGRNCSSMVDECAI</sequence>
<gene>
    <name evidence="2" type="ORF">BSAL_33475</name>
</gene>